<dbReference type="PANTHER" id="PTHR11439:SF496">
    <property type="entry name" value="RNA-DIRECTED DNA POLYMERASE"/>
    <property type="match status" value="1"/>
</dbReference>
<gene>
    <name evidence="2" type="ORF">E5676_scaffold1212G00410</name>
</gene>
<dbReference type="Proteomes" id="UP000321947">
    <property type="component" value="Unassembled WGS sequence"/>
</dbReference>
<dbReference type="CDD" id="cd09272">
    <property type="entry name" value="RNase_HI_RT_Ty1"/>
    <property type="match status" value="1"/>
</dbReference>
<protein>
    <submittedName>
        <fullName evidence="2">Gag/pol protein</fullName>
    </submittedName>
</protein>
<reference evidence="2 3" key="1">
    <citation type="submission" date="2019-08" db="EMBL/GenBank/DDBJ databases">
        <title>Draft genome sequences of two oriental melons (Cucumis melo L. var makuwa).</title>
        <authorList>
            <person name="Kwon S.-Y."/>
        </authorList>
    </citation>
    <scope>NUCLEOTIDE SEQUENCE [LARGE SCALE GENOMIC DNA]</scope>
    <source>
        <strain evidence="3">cv. Chang Bougi</strain>
        <tissue evidence="2">Leaf</tissue>
    </source>
</reference>
<dbReference type="PANTHER" id="PTHR11439">
    <property type="entry name" value="GAG-POL-RELATED RETROTRANSPOSON"/>
    <property type="match status" value="1"/>
</dbReference>
<name>A0A5D3E039_CUCMM</name>
<accession>A0A5D3E039</accession>
<feature type="region of interest" description="Disordered" evidence="1">
    <location>
        <begin position="86"/>
        <end position="117"/>
    </location>
</feature>
<organism evidence="2 3">
    <name type="scientific">Cucumis melo var. makuwa</name>
    <name type="common">Oriental melon</name>
    <dbReference type="NCBI Taxonomy" id="1194695"/>
    <lineage>
        <taxon>Eukaryota</taxon>
        <taxon>Viridiplantae</taxon>
        <taxon>Streptophyta</taxon>
        <taxon>Embryophyta</taxon>
        <taxon>Tracheophyta</taxon>
        <taxon>Spermatophyta</taxon>
        <taxon>Magnoliopsida</taxon>
        <taxon>eudicotyledons</taxon>
        <taxon>Gunneridae</taxon>
        <taxon>Pentapetalae</taxon>
        <taxon>rosids</taxon>
        <taxon>fabids</taxon>
        <taxon>Cucurbitales</taxon>
        <taxon>Cucurbitaceae</taxon>
        <taxon>Benincaseae</taxon>
        <taxon>Cucumis</taxon>
    </lineage>
</organism>
<evidence type="ECO:0000313" key="3">
    <source>
        <dbReference type="Proteomes" id="UP000321947"/>
    </source>
</evidence>
<evidence type="ECO:0000256" key="1">
    <source>
        <dbReference type="SAM" id="MobiDB-lite"/>
    </source>
</evidence>
<evidence type="ECO:0000313" key="2">
    <source>
        <dbReference type="EMBL" id="TYK29276.1"/>
    </source>
</evidence>
<feature type="compositionally biased region" description="Basic residues" evidence="1">
    <location>
        <begin position="95"/>
        <end position="106"/>
    </location>
</feature>
<dbReference type="AlphaFoldDB" id="A0A5D3E039"/>
<proteinExistence type="predicted"/>
<dbReference type="EMBL" id="SSTD01001747">
    <property type="protein sequence ID" value="TYK29276.1"/>
    <property type="molecule type" value="Genomic_DNA"/>
</dbReference>
<comment type="caution">
    <text evidence="2">The sequence shown here is derived from an EMBL/GenBank/DDBJ whole genome shotgun (WGS) entry which is preliminary data.</text>
</comment>
<sequence length="403" mass="46368">MSKNYATWKSNLNMILVIDDLYFVLMEEYLPFPSRNASQIVKNAYDRWTKANDKARVYLFFKTKRRRGKRCPFQKVSEGFILQNKSEPSSSGFKKTQKKKGGKGKRPTVATKSKEKAKVVDKDTSSLKQLNEGEMTLKVGTGDVISARVVGDARYGYLYLMEHKSEALEKFKEYKPEVENLLMWVLVNLPEGVKPIGCKWIYKRKRDSAGKKQVCKLNQSLYGLKQASRSWKIKFDTAIKSYIFYQNVNEPCVYKKINEAQFQMKDLEEPICSWDLNHKGSHGVHFSKEQCSKTPQELEDMRRIPYVSAVGSLMYVMICTRPDICYAIGIVTMDLILTRYTDSDFQTNKDSRKSTLGSVFTLNGGAVVWRSIKQGYIVDSTMEAEYVAACEARKEVVWLRIQT</sequence>